<dbReference type="PANTHER" id="PTHR30466">
    <property type="entry name" value="FLAVIN REDUCTASE"/>
    <property type="match status" value="1"/>
</dbReference>
<evidence type="ECO:0000256" key="2">
    <source>
        <dbReference type="ARBA" id="ARBA00023002"/>
    </source>
</evidence>
<dbReference type="InterPro" id="IPR050268">
    <property type="entry name" value="NADH-dep_flavin_reductase"/>
</dbReference>
<dbReference type="SUPFAM" id="SSF48008">
    <property type="entry name" value="GntR ligand-binding domain-like"/>
    <property type="match status" value="1"/>
</dbReference>
<feature type="domain" description="GntR C-terminal" evidence="6">
    <location>
        <begin position="240"/>
        <end position="364"/>
    </location>
</feature>
<dbReference type="PANTHER" id="PTHR30466:SF11">
    <property type="entry name" value="FLAVIN-DEPENDENT MONOOXYGENASE, REDUCTASE SUBUNIT HSAB"/>
    <property type="match status" value="1"/>
</dbReference>
<evidence type="ECO:0000313" key="8">
    <source>
        <dbReference type="EMBL" id="UOQ59082.1"/>
    </source>
</evidence>
<accession>A0ABY4FS50</accession>
<keyword evidence="3" id="KW-0805">Transcription regulation</keyword>
<dbReference type="Proteomes" id="UP000831775">
    <property type="component" value="Chromosome"/>
</dbReference>
<gene>
    <name evidence="8" type="ORF">MUN76_08400</name>
</gene>
<dbReference type="Pfam" id="PF07729">
    <property type="entry name" value="FCD"/>
    <property type="match status" value="1"/>
</dbReference>
<dbReference type="InterPro" id="IPR008920">
    <property type="entry name" value="TF_FadR/GntR_C"/>
</dbReference>
<keyword evidence="5" id="KW-0804">Transcription</keyword>
<keyword evidence="9" id="KW-1185">Reference proteome</keyword>
<protein>
    <submittedName>
        <fullName evidence="8">Flavin reductase</fullName>
    </submittedName>
</protein>
<dbReference type="SUPFAM" id="SSF50475">
    <property type="entry name" value="FMN-binding split barrel"/>
    <property type="match status" value="1"/>
</dbReference>
<evidence type="ECO:0000256" key="4">
    <source>
        <dbReference type="ARBA" id="ARBA00023125"/>
    </source>
</evidence>
<dbReference type="Gene3D" id="1.20.120.530">
    <property type="entry name" value="GntR ligand-binding domain-like"/>
    <property type="match status" value="1"/>
</dbReference>
<dbReference type="SMART" id="SM00895">
    <property type="entry name" value="FCD"/>
    <property type="match status" value="1"/>
</dbReference>
<dbReference type="EMBL" id="CP095043">
    <property type="protein sequence ID" value="UOQ59082.1"/>
    <property type="molecule type" value="Genomic_DNA"/>
</dbReference>
<evidence type="ECO:0000256" key="5">
    <source>
        <dbReference type="ARBA" id="ARBA00023163"/>
    </source>
</evidence>
<dbReference type="SMART" id="SM00903">
    <property type="entry name" value="Flavin_Reduct"/>
    <property type="match status" value="1"/>
</dbReference>
<reference evidence="8 9" key="1">
    <citation type="submission" date="2022-04" db="EMBL/GenBank/DDBJ databases">
        <title>Leucobacter sp. isolated from rhizosphere of onion.</title>
        <authorList>
            <person name="Won M."/>
            <person name="Lee C.-M."/>
            <person name="Woen H.-Y."/>
            <person name="Kwon S.-W."/>
        </authorList>
    </citation>
    <scope>NUCLEOTIDE SEQUENCE [LARGE SCALE GENOMIC DNA]</scope>
    <source>
        <strain evidence="8 9">H25R-14</strain>
    </source>
</reference>
<organism evidence="8 9">
    <name type="scientific">Leucobacter rhizosphaerae</name>
    <dbReference type="NCBI Taxonomy" id="2932245"/>
    <lineage>
        <taxon>Bacteria</taxon>
        <taxon>Bacillati</taxon>
        <taxon>Actinomycetota</taxon>
        <taxon>Actinomycetes</taxon>
        <taxon>Micrococcales</taxon>
        <taxon>Microbacteriaceae</taxon>
        <taxon>Leucobacter</taxon>
    </lineage>
</organism>
<comment type="similarity">
    <text evidence="1">Belongs to the non-flavoprotein flavin reductase family.</text>
</comment>
<sequence length="380" mass="41225">MSTPALDDAEPRVDDDVFRHVVGHFASGVAVVTTTVDGVAFGTTVSAVSSLSMDPPMMLVCLNRSSHTHDQVQRAQRFAINVLSAEQTELAFRFAKKSDDKFAGVAVEEVLGVPTLEGALARIVCSVDEEATGGTHTVFLGRVLDARASSAQPLTYYRGAFGSFHSEAEEHAYLTVRRWVLEHRELRGDSIDLDLVAGALELSRETLGRAIAKLAVDRLVTVEPGNRILILPITAELMRDCVEGRAAIECGVLTTQMSALTDDVAREIRDIYSRMQQLRSVPGAMREFLDLNTMLQDRITGLAGSLELTRAFNRMGIGAVWSHTVPVEAWDEFFDGTSQGNLVAALERRDVEAACRAVQAHAAATTTLVRELLQSNGGSV</sequence>
<evidence type="ECO:0000313" key="9">
    <source>
        <dbReference type="Proteomes" id="UP000831775"/>
    </source>
</evidence>
<evidence type="ECO:0000259" key="7">
    <source>
        <dbReference type="SMART" id="SM00903"/>
    </source>
</evidence>
<dbReference type="Pfam" id="PF01613">
    <property type="entry name" value="Flavin_Reduct"/>
    <property type="match status" value="1"/>
</dbReference>
<evidence type="ECO:0000256" key="3">
    <source>
        <dbReference type="ARBA" id="ARBA00023015"/>
    </source>
</evidence>
<dbReference type="Gene3D" id="2.30.110.10">
    <property type="entry name" value="Electron Transport, Fmn-binding Protein, Chain A"/>
    <property type="match status" value="1"/>
</dbReference>
<name>A0ABY4FS50_9MICO</name>
<evidence type="ECO:0000256" key="1">
    <source>
        <dbReference type="ARBA" id="ARBA00008898"/>
    </source>
</evidence>
<dbReference type="InterPro" id="IPR002563">
    <property type="entry name" value="Flavin_Rdtase-like_dom"/>
</dbReference>
<proteinExistence type="inferred from homology"/>
<keyword evidence="2" id="KW-0560">Oxidoreductase</keyword>
<keyword evidence="4" id="KW-0238">DNA-binding</keyword>
<evidence type="ECO:0000259" key="6">
    <source>
        <dbReference type="SMART" id="SM00895"/>
    </source>
</evidence>
<dbReference type="InterPro" id="IPR011711">
    <property type="entry name" value="GntR_C"/>
</dbReference>
<feature type="domain" description="Flavin reductase like" evidence="7">
    <location>
        <begin position="22"/>
        <end position="163"/>
    </location>
</feature>
<dbReference type="InterPro" id="IPR012349">
    <property type="entry name" value="Split_barrel_FMN-bd"/>
</dbReference>
<dbReference type="RefSeq" id="WP_244683908.1">
    <property type="nucleotide sequence ID" value="NZ_CP095043.1"/>
</dbReference>